<sequence>MTQPTPLAVAEAYLAVWNEADDARRQEAITGGWASDARYVDPMMNGDGHGGIGTMIAGARAHFPGHSFALRGTPDGHGPWVRFSWDLAPEGGEPVAGGTDMVKLDGTGRIESVVGFLDFAP</sequence>
<name>A0ABV2N1N6_9HYPH</name>
<proteinExistence type="predicted"/>
<dbReference type="EMBL" id="JBEPML010000011">
    <property type="protein sequence ID" value="MET3792978.1"/>
    <property type="molecule type" value="Genomic_DNA"/>
</dbReference>
<dbReference type="InterPro" id="IPR032710">
    <property type="entry name" value="NTF2-like_dom_sf"/>
</dbReference>
<comment type="caution">
    <text evidence="1">The sequence shown here is derived from an EMBL/GenBank/DDBJ whole genome shotgun (WGS) entry which is preliminary data.</text>
</comment>
<dbReference type="Proteomes" id="UP001549076">
    <property type="component" value="Unassembled WGS sequence"/>
</dbReference>
<organism evidence="1 2">
    <name type="scientific">Aquamicrobium terrae</name>
    <dbReference type="NCBI Taxonomy" id="1324945"/>
    <lineage>
        <taxon>Bacteria</taxon>
        <taxon>Pseudomonadati</taxon>
        <taxon>Pseudomonadota</taxon>
        <taxon>Alphaproteobacteria</taxon>
        <taxon>Hyphomicrobiales</taxon>
        <taxon>Phyllobacteriaceae</taxon>
        <taxon>Aquamicrobium</taxon>
    </lineage>
</organism>
<reference evidence="1 2" key="1">
    <citation type="submission" date="2024-06" db="EMBL/GenBank/DDBJ databases">
        <title>Genomic Encyclopedia of Type Strains, Phase IV (KMG-IV): sequencing the most valuable type-strain genomes for metagenomic binning, comparative biology and taxonomic classification.</title>
        <authorList>
            <person name="Goeker M."/>
        </authorList>
    </citation>
    <scope>NUCLEOTIDE SEQUENCE [LARGE SCALE GENOMIC DNA]</scope>
    <source>
        <strain evidence="1 2">DSM 27865</strain>
    </source>
</reference>
<evidence type="ECO:0000313" key="2">
    <source>
        <dbReference type="Proteomes" id="UP001549076"/>
    </source>
</evidence>
<accession>A0ABV2N1N6</accession>
<protein>
    <recommendedName>
        <fullName evidence="3">Nuclear transport factor 2 family protein</fullName>
    </recommendedName>
</protein>
<dbReference type="SUPFAM" id="SSF54427">
    <property type="entry name" value="NTF2-like"/>
    <property type="match status" value="1"/>
</dbReference>
<dbReference type="RefSeq" id="WP_354196479.1">
    <property type="nucleotide sequence ID" value="NZ_JBEPML010000011.1"/>
</dbReference>
<evidence type="ECO:0000313" key="1">
    <source>
        <dbReference type="EMBL" id="MET3792978.1"/>
    </source>
</evidence>
<keyword evidence="2" id="KW-1185">Reference proteome</keyword>
<evidence type="ECO:0008006" key="3">
    <source>
        <dbReference type="Google" id="ProtNLM"/>
    </source>
</evidence>
<dbReference type="Gene3D" id="3.10.450.50">
    <property type="match status" value="1"/>
</dbReference>
<gene>
    <name evidence="1" type="ORF">ABID37_003201</name>
</gene>